<accession>A0A3B0P8N9</accession>
<gene>
    <name evidence="1" type="ORF">NCTC10124_01261</name>
</gene>
<organism evidence="1 2">
    <name type="scientific">Mycoplasmopsis synoviae</name>
    <name type="common">Mycoplasma synoviae</name>
    <dbReference type="NCBI Taxonomy" id="2109"/>
    <lineage>
        <taxon>Bacteria</taxon>
        <taxon>Bacillati</taxon>
        <taxon>Mycoplasmatota</taxon>
        <taxon>Mycoplasmoidales</taxon>
        <taxon>Metamycoplasmataceae</taxon>
        <taxon>Mycoplasmopsis</taxon>
    </lineage>
</organism>
<name>A0A3B0P8N9_MYCSY</name>
<sequence>MIQFLNLKGFVKNYNGIVCIETNNSDLFIRKLFEFEHAENQSSININNNKYSIKDFIIIDNLTKYHDLYNFNSKGLLNQW</sequence>
<feature type="non-terminal residue" evidence="1">
    <location>
        <position position="80"/>
    </location>
</feature>
<dbReference type="EMBL" id="LS991953">
    <property type="protein sequence ID" value="SYV93508.1"/>
    <property type="molecule type" value="Genomic_DNA"/>
</dbReference>
<evidence type="ECO:0000313" key="2">
    <source>
        <dbReference type="Proteomes" id="UP000259328"/>
    </source>
</evidence>
<dbReference type="AlphaFoldDB" id="A0A3B0P8N9"/>
<proteinExistence type="predicted"/>
<dbReference type="Proteomes" id="UP000259328">
    <property type="component" value="Chromosome"/>
</dbReference>
<reference evidence="2" key="1">
    <citation type="submission" date="2018-06" db="EMBL/GenBank/DDBJ databases">
        <authorList>
            <consortium name="Pathogen Informatics"/>
        </authorList>
    </citation>
    <scope>NUCLEOTIDE SEQUENCE [LARGE SCALE GENOMIC DNA]</scope>
    <source>
        <strain evidence="2">NCTC10124</strain>
    </source>
</reference>
<evidence type="ECO:0000313" key="1">
    <source>
        <dbReference type="EMBL" id="SYV93508.1"/>
    </source>
</evidence>
<protein>
    <submittedName>
        <fullName evidence="1">Uncharacterized protein</fullName>
    </submittedName>
</protein>